<evidence type="ECO:0000313" key="3">
    <source>
        <dbReference type="EMBL" id="BDM68742.1"/>
    </source>
</evidence>
<dbReference type="Pfam" id="PF01814">
    <property type="entry name" value="Hemerythrin"/>
    <property type="match status" value="1"/>
</dbReference>
<dbReference type="InterPro" id="IPR012312">
    <property type="entry name" value="Hemerythrin-like"/>
</dbReference>
<protein>
    <submittedName>
        <fullName evidence="3">Hemerythrin</fullName>
    </submittedName>
</protein>
<feature type="region of interest" description="Disordered" evidence="1">
    <location>
        <begin position="146"/>
        <end position="167"/>
    </location>
</feature>
<dbReference type="EMBL" id="AP026073">
    <property type="protein sequence ID" value="BDM68742.1"/>
    <property type="molecule type" value="Genomic_DNA"/>
</dbReference>
<evidence type="ECO:0000313" key="4">
    <source>
        <dbReference type="Proteomes" id="UP001059597"/>
    </source>
</evidence>
<proteinExistence type="predicted"/>
<accession>A0ABN6QTK7</accession>
<evidence type="ECO:0000259" key="2">
    <source>
        <dbReference type="Pfam" id="PF01814"/>
    </source>
</evidence>
<feature type="compositionally biased region" description="Pro residues" evidence="1">
    <location>
        <begin position="151"/>
        <end position="160"/>
    </location>
</feature>
<dbReference type="Gene3D" id="1.20.120.520">
    <property type="entry name" value="nmb1532 protein domain like"/>
    <property type="match status" value="1"/>
</dbReference>
<keyword evidence="4" id="KW-1185">Reference proteome</keyword>
<dbReference type="CDD" id="cd12108">
    <property type="entry name" value="Hr-like"/>
    <property type="match status" value="1"/>
</dbReference>
<evidence type="ECO:0000256" key="1">
    <source>
        <dbReference type="SAM" id="MobiDB-lite"/>
    </source>
</evidence>
<feature type="domain" description="Hemerythrin-like" evidence="2">
    <location>
        <begin position="6"/>
        <end position="125"/>
    </location>
</feature>
<dbReference type="RefSeq" id="WP_261952707.1">
    <property type="nucleotide sequence ID" value="NZ_AP026073.1"/>
</dbReference>
<dbReference type="PANTHER" id="PTHR35585:SF1">
    <property type="entry name" value="HHE DOMAIN PROTEIN (AFU_ORTHOLOGUE AFUA_4G00730)"/>
    <property type="match status" value="1"/>
</dbReference>
<dbReference type="Proteomes" id="UP001059597">
    <property type="component" value="Chromosome"/>
</dbReference>
<name>A0ABN6QTK7_STRNI</name>
<gene>
    <name evidence="3" type="ORF">HEK616_22290</name>
</gene>
<reference evidence="3" key="1">
    <citation type="submission" date="2022-06" db="EMBL/GenBank/DDBJ databases">
        <title>Complete genome sequence of Streptomyces nigrescens HEK616.</title>
        <authorList>
            <person name="Asamizu S."/>
            <person name="Onaka H."/>
        </authorList>
    </citation>
    <scope>NUCLEOTIDE SEQUENCE</scope>
    <source>
        <strain evidence="3">HEK616</strain>
    </source>
</reference>
<dbReference type="PANTHER" id="PTHR35585">
    <property type="entry name" value="HHE DOMAIN PROTEIN (AFU_ORTHOLOGUE AFUA_4G00730)"/>
    <property type="match status" value="1"/>
</dbReference>
<sequence length="187" mass="20695">MGHGGNIIDELTTDHREVEDLFRRIEAVPSGHKDRKNLLDQVTIELVRHSVAEEQYLYPAVREHVADGGALADKEIKDHAEVEKILKKLEGCSADDPQLDRLFMTLKDAVTRHVQDEEATLFPRLRAACSADALDTLGDRIRTAKKLAPTRPHPSAPTTPPANKLLAPGLGLVDRARDFITSRGKSL</sequence>
<organism evidence="3 4">
    <name type="scientific">Streptomyces nigrescens</name>
    <dbReference type="NCBI Taxonomy" id="1920"/>
    <lineage>
        <taxon>Bacteria</taxon>
        <taxon>Bacillati</taxon>
        <taxon>Actinomycetota</taxon>
        <taxon>Actinomycetes</taxon>
        <taxon>Kitasatosporales</taxon>
        <taxon>Streptomycetaceae</taxon>
        <taxon>Streptomyces</taxon>
    </lineage>
</organism>